<dbReference type="GO" id="GO:0000151">
    <property type="term" value="C:ubiquitin ligase complex"/>
    <property type="evidence" value="ECO:0007669"/>
    <property type="project" value="TreeGrafter"/>
</dbReference>
<reference evidence="13" key="1">
    <citation type="submission" date="2016-05" db="EMBL/GenBank/DDBJ databases">
        <title>Comparative genomics of biotechnologically important yeasts.</title>
        <authorList>
            <consortium name="DOE Joint Genome Institute"/>
            <person name="Riley R."/>
            <person name="Haridas S."/>
            <person name="Wolfe K.H."/>
            <person name="Lopes M.R."/>
            <person name="Hittinger C.T."/>
            <person name="Goker M."/>
            <person name="Salamov A."/>
            <person name="Wisecaver J."/>
            <person name="Long T.M."/>
            <person name="Aerts A.L."/>
            <person name="Barry K."/>
            <person name="Choi C."/>
            <person name="Clum A."/>
            <person name="Coughlan A.Y."/>
            <person name="Deshpande S."/>
            <person name="Douglass A.P."/>
            <person name="Hanson S.J."/>
            <person name="Klenk H.-P."/>
            <person name="Labutti K."/>
            <person name="Lapidus A."/>
            <person name="Lindquist E."/>
            <person name="Lipzen A."/>
            <person name="Meier-Kolthoff J.P."/>
            <person name="Ohm R.A."/>
            <person name="Otillar R.P."/>
            <person name="Pangilinan J."/>
            <person name="Peng Y."/>
            <person name="Rokas A."/>
            <person name="Rosa C.A."/>
            <person name="Scheuner C."/>
            <person name="Sibirny A.A."/>
            <person name="Slot J.C."/>
            <person name="Stielow J.B."/>
            <person name="Sun H."/>
            <person name="Kurtzman C.P."/>
            <person name="Blackwell M."/>
            <person name="Grigoriev I.V."/>
            <person name="Jeffries T.W."/>
        </authorList>
    </citation>
    <scope>NUCLEOTIDE SEQUENCE [LARGE SCALE GENOMIC DNA]</scope>
    <source>
        <strain evidence="13">NRRL Y-12698</strain>
    </source>
</reference>
<evidence type="ECO:0000256" key="10">
    <source>
        <dbReference type="RuleBase" id="RU366018"/>
    </source>
</evidence>
<evidence type="ECO:0000256" key="3">
    <source>
        <dbReference type="ARBA" id="ARBA00022679"/>
    </source>
</evidence>
<dbReference type="CDD" id="cd19672">
    <property type="entry name" value="UBR-box_UBR1_like"/>
    <property type="match status" value="1"/>
</dbReference>
<dbReference type="GO" id="GO:0016567">
    <property type="term" value="P:protein ubiquitination"/>
    <property type="evidence" value="ECO:0007669"/>
    <property type="project" value="UniProtKB-UniRule"/>
</dbReference>
<proteinExistence type="inferred from homology"/>
<evidence type="ECO:0000256" key="4">
    <source>
        <dbReference type="ARBA" id="ARBA00022723"/>
    </source>
</evidence>
<dbReference type="InterPro" id="IPR003126">
    <property type="entry name" value="Znf_UBR"/>
</dbReference>
<comment type="catalytic activity">
    <reaction evidence="1 10">
        <text>S-ubiquitinyl-[E2 ubiquitin-conjugating enzyme]-L-cysteine + [acceptor protein]-L-lysine = [E2 ubiquitin-conjugating enzyme]-L-cysteine + N(6)-ubiquitinyl-[acceptor protein]-L-lysine.</text>
        <dbReference type="EC" id="2.3.2.27"/>
    </reaction>
</comment>
<evidence type="ECO:0000256" key="6">
    <source>
        <dbReference type="ARBA" id="ARBA00022786"/>
    </source>
</evidence>
<feature type="non-terminal residue" evidence="12">
    <location>
        <position position="1"/>
    </location>
</feature>
<dbReference type="SMART" id="SM00396">
    <property type="entry name" value="ZnF_UBR1"/>
    <property type="match status" value="1"/>
</dbReference>
<dbReference type="Proteomes" id="UP000094336">
    <property type="component" value="Unassembled WGS sequence"/>
</dbReference>
<gene>
    <name evidence="12" type="ORF">BABINDRAFT_160907</name>
</gene>
<evidence type="ECO:0000313" key="12">
    <source>
        <dbReference type="EMBL" id="ODQ80665.1"/>
    </source>
</evidence>
<dbReference type="Pfam" id="PF18995">
    <property type="entry name" value="PRT6_C"/>
    <property type="match status" value="1"/>
</dbReference>
<dbReference type="RefSeq" id="XP_018985993.1">
    <property type="nucleotide sequence ID" value="XM_019128530.1"/>
</dbReference>
<evidence type="ECO:0000259" key="11">
    <source>
        <dbReference type="PROSITE" id="PS51157"/>
    </source>
</evidence>
<dbReference type="PANTHER" id="PTHR21497:SF26">
    <property type="entry name" value="E3 UBIQUITIN-PROTEIN LIGASE UBR1"/>
    <property type="match status" value="1"/>
</dbReference>
<evidence type="ECO:0000313" key="13">
    <source>
        <dbReference type="Proteomes" id="UP000094336"/>
    </source>
</evidence>
<dbReference type="GeneID" id="30146383"/>
<dbReference type="GO" id="GO:0071596">
    <property type="term" value="P:ubiquitin-dependent protein catabolic process via the N-end rule pathway"/>
    <property type="evidence" value="ECO:0007669"/>
    <property type="project" value="UniProtKB-UniRule"/>
</dbReference>
<name>A0A1E3QSI6_9ASCO</name>
<keyword evidence="6 10" id="KW-0833">Ubl conjugation pathway</keyword>
<dbReference type="Gene3D" id="2.10.110.30">
    <property type="match status" value="1"/>
</dbReference>
<evidence type="ECO:0000256" key="9">
    <source>
        <dbReference type="PROSITE-ProRule" id="PRU00508"/>
    </source>
</evidence>
<comment type="pathway">
    <text evidence="2 10">Protein modification; protein ubiquitination.</text>
</comment>
<evidence type="ECO:0000256" key="1">
    <source>
        <dbReference type="ARBA" id="ARBA00000900"/>
    </source>
</evidence>
<feature type="zinc finger region" description="UBR-type" evidence="9">
    <location>
        <begin position="96"/>
        <end position="169"/>
    </location>
</feature>
<dbReference type="SUPFAM" id="SSF57850">
    <property type="entry name" value="RING/U-box"/>
    <property type="match status" value="1"/>
</dbReference>
<keyword evidence="13" id="KW-1185">Reference proteome</keyword>
<dbReference type="InterPro" id="IPR039164">
    <property type="entry name" value="UBR1-like"/>
</dbReference>
<dbReference type="PANTHER" id="PTHR21497">
    <property type="entry name" value="UBIQUITIN LIGASE E3 ALPHA-RELATED"/>
    <property type="match status" value="1"/>
</dbReference>
<evidence type="ECO:0000256" key="2">
    <source>
        <dbReference type="ARBA" id="ARBA00004906"/>
    </source>
</evidence>
<dbReference type="Pfam" id="PF02207">
    <property type="entry name" value="zf-UBR"/>
    <property type="match status" value="1"/>
</dbReference>
<dbReference type="FunFam" id="2.10.110.30:FF:000002">
    <property type="entry name" value="Putative e3 ubiquitin-protein ligase ubr3"/>
    <property type="match status" value="1"/>
</dbReference>
<keyword evidence="4 10" id="KW-0479">Metal-binding</keyword>
<dbReference type="EMBL" id="KV454429">
    <property type="protein sequence ID" value="ODQ80665.1"/>
    <property type="molecule type" value="Genomic_DNA"/>
</dbReference>
<dbReference type="UniPathway" id="UPA00143"/>
<dbReference type="STRING" id="984486.A0A1E3QSI6"/>
<sequence length="1757" mass="197390">MPEDLALQLRHFLAALPSSLHFKADHNVRLNVFRALYFALGTETLHRLFPANAALFPDSWDTVFTTTDLTKVGRSNLRRSRFFESTLKANYAHPNRPCGRKFMKGEPVYRCLDCLFDETCVLCFHCFNKADHEEHQISVEIAKGLKNGICDCGDPEAFVTELLCLCTSDMELEKFPPNVEGALKIVIDVALEFIIDVTDSAINTIPEVHSYMLPLSASSSMKISEKSALLKAKYGDDFNSQEYLLVLWNDEYHNWDDAKGRIIAATGCTLEKAEEMSASIDSIGRQILKRSADPVALLGAQTLVESTGLVSTIMSSRDYVRGEIVSLVVDWLLAMLTVHDVSFQTAVRRALCQSLIGSFAFESSPANAVVDDIITPMLGVTIGNKIPALGSILAQSRVQFLMYYDIRHWKSLRDRIHDVITPVLASDLTYKPLFCTQYIEIYHQLTHLMGTADREWELNLSCDASTQLFTCPTNASAIVGTGKFPVVVGALYALFQLGSIQNADGSFTFTNDKDTSAYKSLEETLTRGMNDVIHIVDTCTNKKALLEEANLSPLLLFVGLFQGSWKIVKKYGDHVPLEDSAFIKHFEYCAYMYTIIKHIAEGVTGDLAVDRAIQTIALYLSPGPLHEVNGQSICHFDISTEPVSFMNPLNSLLSFFLEKGTLPDVDLLPISDVSLRSIVLCSQVKIGAWIRNGRYVSRQAALYSGTFMNECGYARDVYLNQLAALHVPHKRFLYNMLDRWQLLEWFTGCQSYKQTVYEDRIPYILEEFLKYVYTLVSSRLEFLHADAATKTRAKIKRVVAYCLAQGPRTFSDLCDDVPSTAAEDSSFEDILEEIASYSAPSGFSDTGMYRLKNEMYRTLDPMSYAVDTNDYPEVLVALTAQMAIQTKTKEDEVVLVPVLEPLPAEFAGLGDFTRSPDFAKLVYKLLQVAIDTQEEAFVPELLHLVHAILIDNEAAGLPVDYLDKPICNLLLSVVGSSMARSIVLKANFLLDYFLERNKDILESLTSSFGEDYMLDYKKTKTGLFESTEEKRRRLAKERQERIMEKFAKRQEQFLANNQDMVDEDPMEDEEEPFSEEDLRTCILCQNPETNDEIFGLPAWVAESAIFWQLPANSVEYTERAYGAEHTAQTDKVGRGFPIESKDTATKAIFGPNFKLKYTATTCGHGMHYKCFKEGVKTSWSFTLGFGCPLCRSINNAFIPSFIGNTESVRLNQSKPPTSSKYNQILQECDGGNCTELGPVLFNAEMTEMLVSLSLNKSKLLRELTSVLKENLVLCDMLAIKTNFFATSQGLSLLLGNTIAMHEITSRIDHAEPLAGLRAMKLKDKSLVKSLMQTRVILSILEKDLVAGFKKESEYATFWENNNLTDGIFSEFCMLYFQTNESFSTLSRMVLTKAFTTTLYSVLLRSLREEAQLIALYSAPMTEVQPDFNSLVAVVIEGIKKMYPDLDSTAFEDEKLLSHTFAAVERCLRPLYCNLIFFREVLEATPEAETCPTEGLFRLLQAQTGLPDLCVLVGCIMNGGTFESSIFDNVLNGKIAKFWEVGILNVEYPGVIELMGLPEKLSTFMDISNIDSEKNSKDRVVKRLDYSICLICGTKVFAPESRKAFMTQSHLVNHLSSHCTNRTAVYFNPAPADNHIDVLVRSNNGVFPISIGSPYLNKHGENSRRGLRKGQTAWLNEKRYQELTKMWLSGELYAYLSRLLFNNMRARNVVNLDGVDVNLADDESESEDELDAFSEGDDQVYMLNDEDIEEDLDAADID</sequence>
<comment type="function">
    <text evidence="10">Ubiquitin ligase protein which is a component of the N-end rule pathway. Recognizes and binds to proteins bearing specific N-terminal residues that are destabilizing according to the N-end rule, leading to their ubiquitination and subsequent degradation.</text>
</comment>
<keyword evidence="5 10" id="KW-0863">Zinc-finger</keyword>
<dbReference type="GO" id="GO:0005737">
    <property type="term" value="C:cytoplasm"/>
    <property type="evidence" value="ECO:0007669"/>
    <property type="project" value="TreeGrafter"/>
</dbReference>
<dbReference type="GO" id="GO:0061630">
    <property type="term" value="F:ubiquitin protein ligase activity"/>
    <property type="evidence" value="ECO:0007669"/>
    <property type="project" value="UniProtKB-UniRule"/>
</dbReference>
<evidence type="ECO:0000256" key="5">
    <source>
        <dbReference type="ARBA" id="ARBA00022771"/>
    </source>
</evidence>
<comment type="similarity">
    <text evidence="8 10">Belongs to the E3 ubiquitin-protein ligase UBR1-like family.</text>
</comment>
<dbReference type="InterPro" id="IPR044046">
    <property type="entry name" value="E3_ligase_UBR-like_C"/>
</dbReference>
<dbReference type="GO" id="GO:0008270">
    <property type="term" value="F:zinc ion binding"/>
    <property type="evidence" value="ECO:0007669"/>
    <property type="project" value="UniProtKB-UniRule"/>
</dbReference>
<dbReference type="OrthoDB" id="26387at2759"/>
<organism evidence="12 13">
    <name type="scientific">Babjeviella inositovora NRRL Y-12698</name>
    <dbReference type="NCBI Taxonomy" id="984486"/>
    <lineage>
        <taxon>Eukaryota</taxon>
        <taxon>Fungi</taxon>
        <taxon>Dikarya</taxon>
        <taxon>Ascomycota</taxon>
        <taxon>Saccharomycotina</taxon>
        <taxon>Pichiomycetes</taxon>
        <taxon>Serinales incertae sedis</taxon>
        <taxon>Babjeviella</taxon>
    </lineage>
</organism>
<evidence type="ECO:0000256" key="7">
    <source>
        <dbReference type="ARBA" id="ARBA00022833"/>
    </source>
</evidence>
<dbReference type="PROSITE" id="PS51157">
    <property type="entry name" value="ZF_UBR"/>
    <property type="match status" value="1"/>
</dbReference>
<dbReference type="Pfam" id="PF22960">
    <property type="entry name" value="WHD_UBR1"/>
    <property type="match status" value="1"/>
</dbReference>
<dbReference type="InterPro" id="IPR055194">
    <property type="entry name" value="UBR1-like_WH"/>
</dbReference>
<evidence type="ECO:0000256" key="8">
    <source>
        <dbReference type="ARBA" id="ARBA00046341"/>
    </source>
</evidence>
<dbReference type="EC" id="2.3.2.27" evidence="10"/>
<keyword evidence="3 10" id="KW-0808">Transferase</keyword>
<feature type="domain" description="UBR-type" evidence="11">
    <location>
        <begin position="96"/>
        <end position="169"/>
    </location>
</feature>
<accession>A0A1E3QSI6</accession>
<keyword evidence="7 10" id="KW-0862">Zinc</keyword>
<protein>
    <recommendedName>
        <fullName evidence="10">E3 ubiquitin-protein ligase</fullName>
        <ecNumber evidence="10">2.3.2.27</ecNumber>
    </recommendedName>
</protein>